<evidence type="ECO:0000256" key="1">
    <source>
        <dbReference type="ARBA" id="ARBA00004141"/>
    </source>
</evidence>
<comment type="caution">
    <text evidence="11">The sequence shown here is derived from an EMBL/GenBank/DDBJ whole genome shotgun (WGS) entry which is preliminary data.</text>
</comment>
<dbReference type="NCBIfam" id="TIGR00810">
    <property type="entry name" value="secG"/>
    <property type="match status" value="1"/>
</dbReference>
<keyword evidence="4 10" id="KW-0812">Transmembrane</keyword>
<comment type="function">
    <text evidence="9 10">Involved in protein export. Participates in an early event of protein translocation.</text>
</comment>
<dbReference type="PRINTS" id="PR01651">
    <property type="entry name" value="SECGEXPORT"/>
</dbReference>
<keyword evidence="6 10" id="KW-1133">Transmembrane helix</keyword>
<organism evidence="11 12">
    <name type="scientific">Bifidobacterium bombi DSM 19703</name>
    <dbReference type="NCBI Taxonomy" id="1341695"/>
    <lineage>
        <taxon>Bacteria</taxon>
        <taxon>Bacillati</taxon>
        <taxon>Actinomycetota</taxon>
        <taxon>Actinomycetes</taxon>
        <taxon>Bifidobacteriales</taxon>
        <taxon>Bifidobacteriaceae</taxon>
        <taxon>Bifidobacterium</taxon>
    </lineage>
</organism>
<keyword evidence="3 10" id="KW-0813">Transport</keyword>
<feature type="transmembrane region" description="Helical" evidence="10">
    <location>
        <begin position="28"/>
        <end position="54"/>
    </location>
</feature>
<evidence type="ECO:0000256" key="7">
    <source>
        <dbReference type="ARBA" id="ARBA00023010"/>
    </source>
</evidence>
<evidence type="ECO:0000256" key="2">
    <source>
        <dbReference type="ARBA" id="ARBA00008445"/>
    </source>
</evidence>
<evidence type="ECO:0000313" key="12">
    <source>
        <dbReference type="Proteomes" id="UP000028730"/>
    </source>
</evidence>
<dbReference type="GO" id="GO:0009306">
    <property type="term" value="P:protein secretion"/>
    <property type="evidence" value="ECO:0007669"/>
    <property type="project" value="UniProtKB-UniRule"/>
</dbReference>
<dbReference type="STRING" id="1341695.BBOMB_0276"/>
<evidence type="ECO:0000256" key="4">
    <source>
        <dbReference type="ARBA" id="ARBA00022692"/>
    </source>
</evidence>
<comment type="similarity">
    <text evidence="2 10">Belongs to the SecG family.</text>
</comment>
<reference evidence="11 12" key="1">
    <citation type="journal article" date="2014" name="Appl. Environ. Microbiol.">
        <title>Genomic encyclopedia of type strains of the genus Bifidobacterium.</title>
        <authorList>
            <person name="Milani C."/>
            <person name="Lugli G.A."/>
            <person name="Duranti S."/>
            <person name="Turroni F."/>
            <person name="Bottacini F."/>
            <person name="Mangifesta M."/>
            <person name="Sanchez B."/>
            <person name="Viappiani A."/>
            <person name="Mancabelli L."/>
            <person name="Taminiau B."/>
            <person name="Delcenserie V."/>
            <person name="Barrangou R."/>
            <person name="Margolles A."/>
            <person name="van Sinderen D."/>
            <person name="Ventura M."/>
        </authorList>
    </citation>
    <scope>NUCLEOTIDE SEQUENCE [LARGE SCALE GENOMIC DNA]</scope>
    <source>
        <strain evidence="11 12">DSM 19703</strain>
    </source>
</reference>
<sequence>MIFAIVLLRSCAMIVGDYIYLEVKAVSPTAILVITRILKVFLAITSAFLILLILMHRGKGGGLSDMFGGGLTKNAGTSGVAEKNLNRWTVIIALIWVAIIIALGLMYKFHLI</sequence>
<proteinExistence type="inferred from homology"/>
<dbReference type="Proteomes" id="UP000028730">
    <property type="component" value="Unassembled WGS sequence"/>
</dbReference>
<dbReference type="AlphaFoldDB" id="A0A080N2D3"/>
<feature type="transmembrane region" description="Helical" evidence="10">
    <location>
        <begin position="88"/>
        <end position="107"/>
    </location>
</feature>
<evidence type="ECO:0000256" key="8">
    <source>
        <dbReference type="ARBA" id="ARBA00023136"/>
    </source>
</evidence>
<protein>
    <recommendedName>
        <fullName evidence="10">Protein-export membrane protein SecG</fullName>
    </recommendedName>
</protein>
<evidence type="ECO:0000313" key="11">
    <source>
        <dbReference type="EMBL" id="KFF30951.1"/>
    </source>
</evidence>
<accession>A0A080N2D3</accession>
<keyword evidence="5 10" id="KW-0653">Protein transport</keyword>
<dbReference type="eggNOG" id="COG1314">
    <property type="taxonomic scope" value="Bacteria"/>
</dbReference>
<evidence type="ECO:0000256" key="3">
    <source>
        <dbReference type="ARBA" id="ARBA00022448"/>
    </source>
</evidence>
<dbReference type="Pfam" id="PF03840">
    <property type="entry name" value="SecG"/>
    <property type="match status" value="1"/>
</dbReference>
<dbReference type="EMBL" id="ATLK01000001">
    <property type="protein sequence ID" value="KFF30951.1"/>
    <property type="molecule type" value="Genomic_DNA"/>
</dbReference>
<keyword evidence="8 10" id="KW-0472">Membrane</keyword>
<keyword evidence="10" id="KW-1003">Cell membrane</keyword>
<evidence type="ECO:0000256" key="6">
    <source>
        <dbReference type="ARBA" id="ARBA00022989"/>
    </source>
</evidence>
<dbReference type="GO" id="GO:0005886">
    <property type="term" value="C:plasma membrane"/>
    <property type="evidence" value="ECO:0007669"/>
    <property type="project" value="UniProtKB-SubCell"/>
</dbReference>
<gene>
    <name evidence="11" type="ORF">BBOMB_0276</name>
</gene>
<comment type="subcellular location">
    <subcellularLocation>
        <location evidence="10">Cell membrane</location>
        <topology evidence="10">Multi-pass membrane protein</topology>
    </subcellularLocation>
    <subcellularLocation>
        <location evidence="1">Membrane</location>
        <topology evidence="1">Multi-pass membrane protein</topology>
    </subcellularLocation>
</comment>
<evidence type="ECO:0000256" key="9">
    <source>
        <dbReference type="ARBA" id="ARBA00025182"/>
    </source>
</evidence>
<evidence type="ECO:0000256" key="10">
    <source>
        <dbReference type="RuleBase" id="RU365087"/>
    </source>
</evidence>
<keyword evidence="7 10" id="KW-0811">Translocation</keyword>
<name>A0A080N2D3_9BIFI</name>
<evidence type="ECO:0000256" key="5">
    <source>
        <dbReference type="ARBA" id="ARBA00022927"/>
    </source>
</evidence>
<dbReference type="GO" id="GO:0015450">
    <property type="term" value="F:protein-transporting ATPase activity"/>
    <property type="evidence" value="ECO:0007669"/>
    <property type="project" value="UniProtKB-UniRule"/>
</dbReference>
<dbReference type="InterPro" id="IPR004692">
    <property type="entry name" value="SecG"/>
</dbReference>
<keyword evidence="12" id="KW-1185">Reference proteome</keyword>